<name>A0A388KBL0_CHABU</name>
<reference evidence="1 2" key="1">
    <citation type="journal article" date="2018" name="Cell">
        <title>The Chara Genome: Secondary Complexity and Implications for Plant Terrestrialization.</title>
        <authorList>
            <person name="Nishiyama T."/>
            <person name="Sakayama H."/>
            <person name="Vries J.D."/>
            <person name="Buschmann H."/>
            <person name="Saint-Marcoux D."/>
            <person name="Ullrich K.K."/>
            <person name="Haas F.B."/>
            <person name="Vanderstraeten L."/>
            <person name="Becker D."/>
            <person name="Lang D."/>
            <person name="Vosolsobe S."/>
            <person name="Rombauts S."/>
            <person name="Wilhelmsson P.K.I."/>
            <person name="Janitza P."/>
            <person name="Kern R."/>
            <person name="Heyl A."/>
            <person name="Rumpler F."/>
            <person name="Villalobos L.I.A.C."/>
            <person name="Clay J.M."/>
            <person name="Skokan R."/>
            <person name="Toyoda A."/>
            <person name="Suzuki Y."/>
            <person name="Kagoshima H."/>
            <person name="Schijlen E."/>
            <person name="Tajeshwar N."/>
            <person name="Catarino B."/>
            <person name="Hetherington A.J."/>
            <person name="Saltykova A."/>
            <person name="Bonnot C."/>
            <person name="Breuninger H."/>
            <person name="Symeonidi A."/>
            <person name="Radhakrishnan G.V."/>
            <person name="Van Nieuwerburgh F."/>
            <person name="Deforce D."/>
            <person name="Chang C."/>
            <person name="Karol K.G."/>
            <person name="Hedrich R."/>
            <person name="Ulvskov P."/>
            <person name="Glockner G."/>
            <person name="Delwiche C.F."/>
            <person name="Petrasek J."/>
            <person name="Van de Peer Y."/>
            <person name="Friml J."/>
            <person name="Beilby M."/>
            <person name="Dolan L."/>
            <person name="Kohara Y."/>
            <person name="Sugano S."/>
            <person name="Fujiyama A."/>
            <person name="Delaux P.-M."/>
            <person name="Quint M."/>
            <person name="TheiBen G."/>
            <person name="Hagemann M."/>
            <person name="Harholt J."/>
            <person name="Dunand C."/>
            <person name="Zachgo S."/>
            <person name="Langdale J."/>
            <person name="Maumus F."/>
            <person name="Straeten D.V.D."/>
            <person name="Gould S.B."/>
            <person name="Rensing S.A."/>
        </authorList>
    </citation>
    <scope>NUCLEOTIDE SEQUENCE [LARGE SCALE GENOMIC DNA]</scope>
    <source>
        <strain evidence="1 2">S276</strain>
    </source>
</reference>
<accession>A0A388KBL0</accession>
<sequence>MATSGDLRIGAAVWLAAAQETSERFSLAVGELRAAAAAEGVPSIPWLRSAMQALLEISRGMEAPPPHLQACLDWPRWDTVLQRHYEELEEGQALNVVLEARYFDGEDDFTNDAENEATVAGSYVNNNPGEANNHIAVGKDASVVGSYVNNNPKNDATVAGSYVNNNPGEASNHIAVGNDASTAGSYVNNNPGQASNHIADDHNYNTDNYADVGDRNFNITHDNNNNDNDINEGDNNDIKFGVVHTVRNRGKGGPISRLCVPGNDDVLDGENNNNSNILRDINISGDDCSNNNNTDKHHDTSDEGELRACVRDRQDASNGGANIEFKGGMTVAVFGKGELVGGGSSLGRFMMIGGSSIAGYDMPLLSWDQGGVGGKGCRVG</sequence>
<evidence type="ECO:0000313" key="1">
    <source>
        <dbReference type="EMBL" id="GBG67452.1"/>
    </source>
</evidence>
<keyword evidence="2" id="KW-1185">Reference proteome</keyword>
<organism evidence="1 2">
    <name type="scientific">Chara braunii</name>
    <name type="common">Braun's stonewort</name>
    <dbReference type="NCBI Taxonomy" id="69332"/>
    <lineage>
        <taxon>Eukaryota</taxon>
        <taxon>Viridiplantae</taxon>
        <taxon>Streptophyta</taxon>
        <taxon>Charophyceae</taxon>
        <taxon>Charales</taxon>
        <taxon>Characeae</taxon>
        <taxon>Chara</taxon>
    </lineage>
</organism>
<comment type="caution">
    <text evidence="1">The sequence shown here is derived from an EMBL/GenBank/DDBJ whole genome shotgun (WGS) entry which is preliminary data.</text>
</comment>
<proteinExistence type="predicted"/>
<dbReference type="Gramene" id="GBG67452">
    <property type="protein sequence ID" value="GBG67452"/>
    <property type="gene ID" value="CBR_g587"/>
</dbReference>
<protein>
    <submittedName>
        <fullName evidence="1">Uncharacterized protein</fullName>
    </submittedName>
</protein>
<gene>
    <name evidence="1" type="ORF">CBR_g587</name>
</gene>
<dbReference type="STRING" id="69332.A0A388KBL0"/>
<evidence type="ECO:0000313" key="2">
    <source>
        <dbReference type="Proteomes" id="UP000265515"/>
    </source>
</evidence>
<dbReference type="EMBL" id="BFEA01000088">
    <property type="protein sequence ID" value="GBG67452.1"/>
    <property type="molecule type" value="Genomic_DNA"/>
</dbReference>
<dbReference type="AlphaFoldDB" id="A0A388KBL0"/>
<dbReference type="Proteomes" id="UP000265515">
    <property type="component" value="Unassembled WGS sequence"/>
</dbReference>